<dbReference type="PROSITE" id="PS51125">
    <property type="entry name" value="NHL"/>
    <property type="match status" value="1"/>
</dbReference>
<evidence type="ECO:0000256" key="1">
    <source>
        <dbReference type="ARBA" id="ARBA00022737"/>
    </source>
</evidence>
<keyword evidence="4" id="KW-1185">Reference proteome</keyword>
<gene>
    <name evidence="3" type="ORF">SAMN04488087_0630</name>
</gene>
<dbReference type="AlphaFoldDB" id="A0A1M6QI12"/>
<accession>A0A1M6QI12</accession>
<evidence type="ECO:0000256" key="2">
    <source>
        <dbReference type="PROSITE-ProRule" id="PRU00504"/>
    </source>
</evidence>
<dbReference type="OrthoDB" id="1097750at2"/>
<dbReference type="RefSeq" id="WP_072714471.1">
    <property type="nucleotide sequence ID" value="NZ_FRAU01000001.1"/>
</dbReference>
<feature type="repeat" description="NHL" evidence="2">
    <location>
        <begin position="87"/>
        <end position="123"/>
    </location>
</feature>
<organism evidence="3 4">
    <name type="scientific">Rhodothermus profundi</name>
    <dbReference type="NCBI Taxonomy" id="633813"/>
    <lineage>
        <taxon>Bacteria</taxon>
        <taxon>Pseudomonadati</taxon>
        <taxon>Rhodothermota</taxon>
        <taxon>Rhodothermia</taxon>
        <taxon>Rhodothermales</taxon>
        <taxon>Rhodothermaceae</taxon>
        <taxon>Rhodothermus</taxon>
    </lineage>
</organism>
<evidence type="ECO:0000313" key="4">
    <source>
        <dbReference type="Proteomes" id="UP000185812"/>
    </source>
</evidence>
<dbReference type="SUPFAM" id="SSF63829">
    <property type="entry name" value="Calcium-dependent phosphotriesterase"/>
    <property type="match status" value="1"/>
</dbReference>
<dbReference type="InterPro" id="IPR001258">
    <property type="entry name" value="NHL_repeat"/>
</dbReference>
<reference evidence="4" key="1">
    <citation type="submission" date="2016-11" db="EMBL/GenBank/DDBJ databases">
        <authorList>
            <person name="Varghese N."/>
            <person name="Submissions S."/>
        </authorList>
    </citation>
    <scope>NUCLEOTIDE SEQUENCE [LARGE SCALE GENOMIC DNA]</scope>
    <source>
        <strain evidence="4">DSM 22212</strain>
    </source>
</reference>
<evidence type="ECO:0000313" key="3">
    <source>
        <dbReference type="EMBL" id="SHK19836.1"/>
    </source>
</evidence>
<name>A0A1M6QI12_9BACT</name>
<evidence type="ECO:0008006" key="5">
    <source>
        <dbReference type="Google" id="ProtNLM"/>
    </source>
</evidence>
<dbReference type="Pfam" id="PF17170">
    <property type="entry name" value="DUF5128"/>
    <property type="match status" value="1"/>
</dbReference>
<dbReference type="Proteomes" id="UP000185812">
    <property type="component" value="Unassembled WGS sequence"/>
</dbReference>
<dbReference type="InterPro" id="IPR011042">
    <property type="entry name" value="6-blade_b-propeller_TolB-like"/>
</dbReference>
<protein>
    <recommendedName>
        <fullName evidence="5">NHL repeat-containing protein</fullName>
    </recommendedName>
</protein>
<dbReference type="EMBL" id="FRAU01000001">
    <property type="protein sequence ID" value="SHK19836.1"/>
    <property type="molecule type" value="Genomic_DNA"/>
</dbReference>
<sequence length="331" mass="37148">MQAFAGSYLHAAIGLLAGVAYLLPVDRIYRSVQWELLWEVGEPVLLNPVQVEIGPGGRVYVMDYGTFRLHVFTPDGQLHRTIGQGEGQGPGEFSHPIDFVIDARGRIWVLDATTARVTIFSTSGSLDTLWTLPFPASRLALSPDSRHYALFPISPRREGAFALFRDGQLLGFFGQLAADQVQRWIAFDGRLMGDREGFYYTAIRAGWVASFDWNGRVRFSWTSIEPVPFPQPERTPEGGLRLTRRHRFVSYDIAPGPHPETFAVMGLLPVDGRYRAVIDVYHRQDGRYCYSLQLPRGGSGFTFHGNRLYLVNRIALLAYRLEGNTACPPAK</sequence>
<keyword evidence="1" id="KW-0677">Repeat</keyword>
<dbReference type="STRING" id="633813.SAMN04488087_0630"/>
<proteinExistence type="predicted"/>
<dbReference type="Gene3D" id="2.120.10.30">
    <property type="entry name" value="TolB, C-terminal domain"/>
    <property type="match status" value="1"/>
</dbReference>